<dbReference type="GO" id="GO:0016853">
    <property type="term" value="F:isomerase activity"/>
    <property type="evidence" value="ECO:0007669"/>
    <property type="project" value="UniProtKB-KW"/>
</dbReference>
<proteinExistence type="predicted"/>
<feature type="domain" description="Xylose isomerase-like TIM barrel" evidence="1">
    <location>
        <begin position="53"/>
        <end position="297"/>
    </location>
</feature>
<dbReference type="Gene3D" id="3.20.20.150">
    <property type="entry name" value="Divalent-metal-dependent TIM barrel enzymes"/>
    <property type="match status" value="1"/>
</dbReference>
<dbReference type="EMBL" id="RJUF01000009">
    <property type="protein sequence ID" value="MCP9762357.1"/>
    <property type="molecule type" value="Genomic_DNA"/>
</dbReference>
<dbReference type="PANTHER" id="PTHR12110">
    <property type="entry name" value="HYDROXYPYRUVATE ISOMERASE"/>
    <property type="match status" value="1"/>
</dbReference>
<reference evidence="2 3" key="1">
    <citation type="submission" date="2018-11" db="EMBL/GenBank/DDBJ databases">
        <title>Novel bacteria species description.</title>
        <authorList>
            <person name="Han J.-H."/>
        </authorList>
    </citation>
    <scope>NUCLEOTIDE SEQUENCE [LARGE SCALE GENOMIC DNA]</scope>
    <source>
        <strain evidence="2 3">KCTC23259</strain>
    </source>
</reference>
<dbReference type="InterPro" id="IPR050312">
    <property type="entry name" value="IolE/XylAMocC-like"/>
</dbReference>
<comment type="caution">
    <text evidence="2">The sequence shown here is derived from an EMBL/GenBank/DDBJ whole genome shotgun (WGS) entry which is preliminary data.</text>
</comment>
<evidence type="ECO:0000259" key="1">
    <source>
        <dbReference type="Pfam" id="PF01261"/>
    </source>
</evidence>
<sequence length="300" mass="33796">MNRRDFVSNSAKAFAGSVLFSQSVFAKKKAKHTVGIQLYSVRDDMKKDPLSTLKKVAEMGYKNVEHANYVNGKFYGWTASEFRKVLDDLGLKMPSGHTVFGKGHYDEDKKQFTDTWKKLVDDAAICGQKYVISPWLDIAYRKDFDQLKRFMEVFNKNGELCQAAGMKFGYHNHDFEFSLKLSSVKVYDIMLQNTDPKLVAQQLDIGNMYGGGGRAAELLAQYPGRFELMHVKDEIKSTGEHGGWESAILGVGVIGVKDIIDMGKKSGGTTQFIIEQESYQGKAPLDCIKEDLAMMKKWGY</sequence>
<dbReference type="AlphaFoldDB" id="A0AAE3H0C8"/>
<dbReference type="InterPro" id="IPR013022">
    <property type="entry name" value="Xyl_isomerase-like_TIM-brl"/>
</dbReference>
<gene>
    <name evidence="2" type="ORF">EGI31_05285</name>
</gene>
<evidence type="ECO:0000313" key="3">
    <source>
        <dbReference type="Proteomes" id="UP001204144"/>
    </source>
</evidence>
<accession>A0AAE3H0C8</accession>
<dbReference type="SUPFAM" id="SSF51658">
    <property type="entry name" value="Xylose isomerase-like"/>
    <property type="match status" value="1"/>
</dbReference>
<dbReference type="PANTHER" id="PTHR12110:SF41">
    <property type="entry name" value="INOSOSE DEHYDRATASE"/>
    <property type="match status" value="1"/>
</dbReference>
<name>A0AAE3H0C8_9BACT</name>
<protein>
    <submittedName>
        <fullName evidence="2">Sugar phosphate isomerase/epimerase</fullName>
    </submittedName>
</protein>
<keyword evidence="3" id="KW-1185">Reference proteome</keyword>
<evidence type="ECO:0000313" key="2">
    <source>
        <dbReference type="EMBL" id="MCP9762357.1"/>
    </source>
</evidence>
<dbReference type="RefSeq" id="WP_255036119.1">
    <property type="nucleotide sequence ID" value="NZ_RJUF01000009.1"/>
</dbReference>
<keyword evidence="2" id="KW-0413">Isomerase</keyword>
<dbReference type="Proteomes" id="UP001204144">
    <property type="component" value="Unassembled WGS sequence"/>
</dbReference>
<organism evidence="2 3">
    <name type="scientific">Lacihabitans soyangensis</name>
    <dbReference type="NCBI Taxonomy" id="869394"/>
    <lineage>
        <taxon>Bacteria</taxon>
        <taxon>Pseudomonadati</taxon>
        <taxon>Bacteroidota</taxon>
        <taxon>Cytophagia</taxon>
        <taxon>Cytophagales</taxon>
        <taxon>Leadbetterellaceae</taxon>
        <taxon>Lacihabitans</taxon>
    </lineage>
</organism>
<dbReference type="Pfam" id="PF01261">
    <property type="entry name" value="AP_endonuc_2"/>
    <property type="match status" value="1"/>
</dbReference>
<dbReference type="InterPro" id="IPR036237">
    <property type="entry name" value="Xyl_isomerase-like_sf"/>
</dbReference>